<dbReference type="EC" id="3.2.1.21" evidence="5"/>
<dbReference type="InterPro" id="IPR036962">
    <property type="entry name" value="Glyco_hydro_3_N_sf"/>
</dbReference>
<dbReference type="InterPro" id="IPR002772">
    <property type="entry name" value="Glyco_hydro_3_C"/>
</dbReference>
<dbReference type="Gene3D" id="3.40.50.1700">
    <property type="entry name" value="Glycoside hydrolase family 3 C-terminal domain"/>
    <property type="match status" value="1"/>
</dbReference>
<dbReference type="InterPro" id="IPR017853">
    <property type="entry name" value="GH"/>
</dbReference>
<dbReference type="GO" id="GO:0008422">
    <property type="term" value="F:beta-glucosidase activity"/>
    <property type="evidence" value="ECO:0007669"/>
    <property type="project" value="UniProtKB-EC"/>
</dbReference>
<sequence length="725" mass="79684">MIYQNTTKCLVACAVLLFTFNQGRAQTNAAKALDQKISGIIKKMTLEEKIEMLHGNALFSSAGVKRLGIPELTCDDGPLGVREEVLRFDWKSANWTTDSATFLPNGSAIAATWNPAMARHYGVILGEEANARKKIVMLAPAFNICRVPLNGRTYEYYSEDPFLNAQLAIQAVKGIQSQHVAACIKHYAVNNQEVNRNTVNAIVDERTLHEIYLPAFKAGIQQGNAYTIMSAYNKVNGKWCSENDYLLNQVLKKEWGFKGAVISDWAGTHNTVAAANAGLDIEMGSSGPYDQWYFAKPLLAAVKAGKVSQKTIDEKVRRILWVMYHTSMSANHQAGSISTPAHHRGAYNIASESIVLLKNDKTLLPLNIKSIKSIAVIGDNATRTFALGGFGAGVKAKYEITTLAGLKNRLGKTADIRFAQGYKANWLASKTLEQNAGYDKPDHALIEEAVALAKTTDIAIVCIGSNREYESEGNDRKDLTLPFAEQELVDAVTKANPNTIIVVTAGAPYDLNKIKKNNHTIVWSWFNGSEGGNALADVLVGKVNPSGKLPFTFPAELNDSPAFALDTYPGKDETAPYKEGILVGYRWFDTKKIAPLYCFGYGLSYTKFDYLNIKTDKKSYNRGQNIAVTVNIKNTGKYAGMETVQLYISKNKSAVQRAEKELKAFKKIMIKPGQTLNTVLNIPVSDLAYYDVKSKKWIAEAGTYTVNAGSSSRDIRKVASVQIIN</sequence>
<feature type="chain" id="PRO_5046746498" evidence="3">
    <location>
        <begin position="26"/>
        <end position="725"/>
    </location>
</feature>
<evidence type="ECO:0000259" key="4">
    <source>
        <dbReference type="SMART" id="SM01217"/>
    </source>
</evidence>
<comment type="similarity">
    <text evidence="1">Belongs to the glycosyl hydrolase 3 family.</text>
</comment>
<dbReference type="Pfam" id="PF00933">
    <property type="entry name" value="Glyco_hydro_3"/>
    <property type="match status" value="1"/>
</dbReference>
<proteinExistence type="inferred from homology"/>
<evidence type="ECO:0000256" key="3">
    <source>
        <dbReference type="SAM" id="SignalP"/>
    </source>
</evidence>
<dbReference type="RefSeq" id="WP_311947227.1">
    <property type="nucleotide sequence ID" value="NZ_JAVLVU010000001.1"/>
</dbReference>
<keyword evidence="6" id="KW-1185">Reference proteome</keyword>
<dbReference type="InterPro" id="IPR001764">
    <property type="entry name" value="Glyco_hydro_3_N"/>
</dbReference>
<evidence type="ECO:0000256" key="2">
    <source>
        <dbReference type="ARBA" id="ARBA00022801"/>
    </source>
</evidence>
<reference evidence="6" key="1">
    <citation type="submission" date="2023-07" db="EMBL/GenBank/DDBJ databases">
        <title>Functional and genomic diversity of the sorghum phyllosphere microbiome.</title>
        <authorList>
            <person name="Shade A."/>
        </authorList>
    </citation>
    <scope>NUCLEOTIDE SEQUENCE [LARGE SCALE GENOMIC DNA]</scope>
    <source>
        <strain evidence="6">SORGH_AS_0422</strain>
    </source>
</reference>
<dbReference type="EMBL" id="JAVLVU010000001">
    <property type="protein sequence ID" value="MDT3401364.1"/>
    <property type="molecule type" value="Genomic_DNA"/>
</dbReference>
<dbReference type="PANTHER" id="PTHR42715:SF10">
    <property type="entry name" value="BETA-GLUCOSIDASE"/>
    <property type="match status" value="1"/>
</dbReference>
<evidence type="ECO:0000256" key="1">
    <source>
        <dbReference type="ARBA" id="ARBA00005336"/>
    </source>
</evidence>
<comment type="caution">
    <text evidence="5">The sequence shown here is derived from an EMBL/GenBank/DDBJ whole genome shotgun (WGS) entry which is preliminary data.</text>
</comment>
<feature type="domain" description="Fibronectin type III-like" evidence="4">
    <location>
        <begin position="642"/>
        <end position="712"/>
    </location>
</feature>
<name>A0ABU3GNL3_9SPHI</name>
<dbReference type="PANTHER" id="PTHR42715">
    <property type="entry name" value="BETA-GLUCOSIDASE"/>
    <property type="match status" value="1"/>
</dbReference>
<gene>
    <name evidence="5" type="ORF">QE417_000436</name>
</gene>
<dbReference type="Gene3D" id="2.60.40.10">
    <property type="entry name" value="Immunoglobulins"/>
    <property type="match status" value="1"/>
</dbReference>
<keyword evidence="5" id="KW-0326">Glycosidase</keyword>
<keyword evidence="2 5" id="KW-0378">Hydrolase</keyword>
<dbReference type="Gene3D" id="3.20.20.300">
    <property type="entry name" value="Glycoside hydrolase, family 3, N-terminal domain"/>
    <property type="match status" value="1"/>
</dbReference>
<evidence type="ECO:0000313" key="6">
    <source>
        <dbReference type="Proteomes" id="UP001258315"/>
    </source>
</evidence>
<dbReference type="InterPro" id="IPR026891">
    <property type="entry name" value="Fn3-like"/>
</dbReference>
<dbReference type="SMART" id="SM01217">
    <property type="entry name" value="Fn3_like"/>
    <property type="match status" value="1"/>
</dbReference>
<evidence type="ECO:0000313" key="5">
    <source>
        <dbReference type="EMBL" id="MDT3401364.1"/>
    </source>
</evidence>
<dbReference type="Pfam" id="PF01915">
    <property type="entry name" value="Glyco_hydro_3_C"/>
    <property type="match status" value="1"/>
</dbReference>
<accession>A0ABU3GNL3</accession>
<dbReference type="SUPFAM" id="SSF51445">
    <property type="entry name" value="(Trans)glycosidases"/>
    <property type="match status" value="1"/>
</dbReference>
<dbReference type="PRINTS" id="PR00133">
    <property type="entry name" value="GLHYDRLASE3"/>
</dbReference>
<feature type="signal peptide" evidence="3">
    <location>
        <begin position="1"/>
        <end position="25"/>
    </location>
</feature>
<protein>
    <submittedName>
        <fullName evidence="5">Beta-glucosidase</fullName>
        <ecNumber evidence="5">3.2.1.21</ecNumber>
    </submittedName>
</protein>
<dbReference type="InterPro" id="IPR050288">
    <property type="entry name" value="Cellulose_deg_GH3"/>
</dbReference>
<dbReference type="Pfam" id="PF14310">
    <property type="entry name" value="Fn3-like"/>
    <property type="match status" value="1"/>
</dbReference>
<keyword evidence="3" id="KW-0732">Signal</keyword>
<dbReference type="InterPro" id="IPR013783">
    <property type="entry name" value="Ig-like_fold"/>
</dbReference>
<dbReference type="InterPro" id="IPR036881">
    <property type="entry name" value="Glyco_hydro_3_C_sf"/>
</dbReference>
<dbReference type="SUPFAM" id="SSF52279">
    <property type="entry name" value="Beta-D-glucan exohydrolase, C-terminal domain"/>
    <property type="match status" value="1"/>
</dbReference>
<organism evidence="5 6">
    <name type="scientific">Mucilaginibacter terrae</name>
    <dbReference type="NCBI Taxonomy" id="1955052"/>
    <lineage>
        <taxon>Bacteria</taxon>
        <taxon>Pseudomonadati</taxon>
        <taxon>Bacteroidota</taxon>
        <taxon>Sphingobacteriia</taxon>
        <taxon>Sphingobacteriales</taxon>
        <taxon>Sphingobacteriaceae</taxon>
        <taxon>Mucilaginibacter</taxon>
    </lineage>
</organism>
<dbReference type="Proteomes" id="UP001258315">
    <property type="component" value="Unassembled WGS sequence"/>
</dbReference>